<protein>
    <submittedName>
        <fullName evidence="6">(P)ppGpp synthetase I, SpoT/RelA</fullName>
        <ecNumber evidence="6">2.7.6.5</ecNumber>
    </submittedName>
</protein>
<dbReference type="InterPro" id="IPR002912">
    <property type="entry name" value="ACT_dom"/>
</dbReference>
<organism evidence="6 7">
    <name type="scientific">Solidesulfovibrio fructosivorans JJ]</name>
    <dbReference type="NCBI Taxonomy" id="596151"/>
    <lineage>
        <taxon>Bacteria</taxon>
        <taxon>Pseudomonadati</taxon>
        <taxon>Thermodesulfobacteriota</taxon>
        <taxon>Desulfovibrionia</taxon>
        <taxon>Desulfovibrionales</taxon>
        <taxon>Desulfovibrionaceae</taxon>
        <taxon>Solidesulfovibrio</taxon>
    </lineage>
</organism>
<dbReference type="InterPro" id="IPR006674">
    <property type="entry name" value="HD_domain"/>
</dbReference>
<dbReference type="GO" id="GO:0015949">
    <property type="term" value="P:nucleobase-containing small molecule interconversion"/>
    <property type="evidence" value="ECO:0007669"/>
    <property type="project" value="UniProtKB-ARBA"/>
</dbReference>
<dbReference type="Gene3D" id="3.30.460.10">
    <property type="entry name" value="Beta Polymerase, domain 2"/>
    <property type="match status" value="1"/>
</dbReference>
<dbReference type="PROSITE" id="PS51671">
    <property type="entry name" value="ACT"/>
    <property type="match status" value="1"/>
</dbReference>
<dbReference type="GO" id="GO:0015969">
    <property type="term" value="P:guanosine tetraphosphate metabolic process"/>
    <property type="evidence" value="ECO:0007669"/>
    <property type="project" value="InterPro"/>
</dbReference>
<dbReference type="InterPro" id="IPR033655">
    <property type="entry name" value="TGS_RelA/SpoT"/>
</dbReference>
<comment type="function">
    <text evidence="1">In eubacteria ppGpp (guanosine 3'-diphosphate 5'-diphosphate) is a mediator of the stringent response that coordinates a variety of cellular activities in response to changes in nutritional abundance.</text>
</comment>
<feature type="domain" description="TGS" evidence="5">
    <location>
        <begin position="394"/>
        <end position="455"/>
    </location>
</feature>
<feature type="domain" description="ACT" evidence="3">
    <location>
        <begin position="659"/>
        <end position="733"/>
    </location>
</feature>
<dbReference type="FunFam" id="3.10.20.30:FF:000002">
    <property type="entry name" value="GTP pyrophosphokinase (RelA/SpoT)"/>
    <property type="match status" value="1"/>
</dbReference>
<evidence type="ECO:0000313" key="6">
    <source>
        <dbReference type="EMBL" id="EFL49806.1"/>
    </source>
</evidence>
<dbReference type="PROSITE" id="PS51831">
    <property type="entry name" value="HD"/>
    <property type="match status" value="1"/>
</dbReference>
<dbReference type="InterPro" id="IPR004811">
    <property type="entry name" value="RelA/Spo_fam"/>
</dbReference>
<dbReference type="PROSITE" id="PS51880">
    <property type="entry name" value="TGS"/>
    <property type="match status" value="1"/>
</dbReference>
<feature type="compositionally biased region" description="Basic and acidic residues" evidence="2">
    <location>
        <begin position="558"/>
        <end position="567"/>
    </location>
</feature>
<dbReference type="Proteomes" id="UP000006250">
    <property type="component" value="Unassembled WGS sequence"/>
</dbReference>
<evidence type="ECO:0000259" key="3">
    <source>
        <dbReference type="PROSITE" id="PS51671"/>
    </source>
</evidence>
<dbReference type="PANTHER" id="PTHR21262">
    <property type="entry name" value="GUANOSINE-3',5'-BIS DIPHOSPHATE 3'-PYROPHOSPHOHYDROLASE"/>
    <property type="match status" value="1"/>
</dbReference>
<evidence type="ECO:0000313" key="7">
    <source>
        <dbReference type="Proteomes" id="UP000006250"/>
    </source>
</evidence>
<dbReference type="FunFam" id="3.30.460.10:FF:000001">
    <property type="entry name" value="GTP pyrophosphokinase RelA"/>
    <property type="match status" value="1"/>
</dbReference>
<keyword evidence="7" id="KW-1185">Reference proteome</keyword>
<evidence type="ECO:0000259" key="4">
    <source>
        <dbReference type="PROSITE" id="PS51831"/>
    </source>
</evidence>
<comment type="similarity">
    <text evidence="1">Belongs to the relA/spoT family.</text>
</comment>
<dbReference type="Pfam" id="PF13328">
    <property type="entry name" value="HD_4"/>
    <property type="match status" value="1"/>
</dbReference>
<dbReference type="CDD" id="cd04876">
    <property type="entry name" value="ACT_RelA-SpoT"/>
    <property type="match status" value="1"/>
</dbReference>
<accession>E1K0P2</accession>
<gene>
    <name evidence="6" type="ORF">DesfrDRAFT_3442</name>
</gene>
<dbReference type="InterPro" id="IPR012676">
    <property type="entry name" value="TGS-like"/>
</dbReference>
<dbReference type="SUPFAM" id="SSF55021">
    <property type="entry name" value="ACT-like"/>
    <property type="match status" value="1"/>
</dbReference>
<dbReference type="GO" id="GO:0005886">
    <property type="term" value="C:plasma membrane"/>
    <property type="evidence" value="ECO:0007669"/>
    <property type="project" value="TreeGrafter"/>
</dbReference>
<dbReference type="AlphaFoldDB" id="E1K0P2"/>
<dbReference type="Pfam" id="PF04607">
    <property type="entry name" value="RelA_SpoT"/>
    <property type="match status" value="1"/>
</dbReference>
<dbReference type="GO" id="GO:0008893">
    <property type="term" value="F:guanosine-3',5'-bis(diphosphate) 3'-diphosphatase activity"/>
    <property type="evidence" value="ECO:0007669"/>
    <property type="project" value="TreeGrafter"/>
</dbReference>
<dbReference type="FunFam" id="1.10.3210.10:FF:000001">
    <property type="entry name" value="GTP pyrophosphokinase RelA"/>
    <property type="match status" value="1"/>
</dbReference>
<feature type="domain" description="HD" evidence="4">
    <location>
        <begin position="52"/>
        <end position="151"/>
    </location>
</feature>
<dbReference type="SUPFAM" id="SSF81301">
    <property type="entry name" value="Nucleotidyltransferase"/>
    <property type="match status" value="1"/>
</dbReference>
<dbReference type="InterPro" id="IPR007685">
    <property type="entry name" value="RelA_SpoT"/>
</dbReference>
<sequence length="750" mass="83945" precursor="true">MDEAGPVMIRINEILDKTAIYLSEAEQALLTKAYVFSAAAHAGQVRLSGEPYLSHPLEVAGLLADMRLDAASIAAGLLHDTVEDTKATVDEVEELFGDDVADIVDGVTKISLIPFESKEEAQAENIRKMILAMANDIRVVLVKLADRLHNMRTLEFQKPYKQARIAQETMDIYAPLANRLGLHRIKTELEDISFKYLKPDVYNQIKTGVDRHRTLDESYIERVISQVKELLRPNHIRARIFGRRKHLWSVFNKMRVQGLTLDQVHDLVAFRVIVENIRECYAVLGLVHSIWKPVPGRFKDYISMPKANMYQSLHTTVVGPDGERIEIQIRTVEMNRLAEEGVAAHWKYKEREKGKFNPKDVERFAWLRQIMDWQRELKDSREFVANLRFDLFQDEVYVFTPKGDVKELPEGGTAVDLAFLIHTAVGEHCAGAKVNGKLVTLETPLKNGDTVEIITDKNRHPNRDWLKFVKTAKARTRIKHFIRTEERVRSISLGREMLEKQGRKDGVNIQKAIKDGSMLAVARELSLPGVEDVLSAVGYSRITPKKVIGRLIPKKEGEEAEAPHAAKAEAPAVTAAESVAGTGKGKPGEGVRIQGVDNVLVRLAQCCNPVPGDPIVGYISRGRGVVVHTHDCPNVPNLESERLIQVNWEGEKEQPYHAGLSILAKNKKGVLGKISLLLAEEGVNIDSGAIHSNVDGTTHLIFRVEVRDSSHLYRTIDKLSRLDAVMAVKRRAVTDDLGVSPEEEEETLGA</sequence>
<dbReference type="InterPro" id="IPR004095">
    <property type="entry name" value="TGS"/>
</dbReference>
<dbReference type="Gene3D" id="3.30.70.260">
    <property type="match status" value="1"/>
</dbReference>
<dbReference type="InterPro" id="IPR045600">
    <property type="entry name" value="RelA/SpoT_AH_RIS"/>
</dbReference>
<dbReference type="CDD" id="cd01668">
    <property type="entry name" value="TGS_RSH"/>
    <property type="match status" value="1"/>
</dbReference>
<dbReference type="EC" id="2.7.6.5" evidence="6"/>
<dbReference type="CDD" id="cd00077">
    <property type="entry name" value="HDc"/>
    <property type="match status" value="1"/>
</dbReference>
<dbReference type="PANTHER" id="PTHR21262:SF36">
    <property type="entry name" value="BIFUNCTIONAL (P)PPGPP SYNTHASE_HYDROLASE SPOT"/>
    <property type="match status" value="1"/>
</dbReference>
<name>E1K0P2_SOLFR</name>
<dbReference type="GO" id="GO:0008728">
    <property type="term" value="F:GTP diphosphokinase activity"/>
    <property type="evidence" value="ECO:0007669"/>
    <property type="project" value="UniProtKB-EC"/>
</dbReference>
<dbReference type="SUPFAM" id="SSF109604">
    <property type="entry name" value="HD-domain/PDEase-like"/>
    <property type="match status" value="1"/>
</dbReference>
<dbReference type="InterPro" id="IPR012675">
    <property type="entry name" value="Beta-grasp_dom_sf"/>
</dbReference>
<dbReference type="InterPro" id="IPR003607">
    <property type="entry name" value="HD/PDEase_dom"/>
</dbReference>
<dbReference type="eggNOG" id="COG0317">
    <property type="taxonomic scope" value="Bacteria"/>
</dbReference>
<dbReference type="Gene3D" id="1.10.3210.10">
    <property type="entry name" value="Hypothetical protein af1432"/>
    <property type="match status" value="1"/>
</dbReference>
<comment type="caution">
    <text evidence="6">The sequence shown here is derived from an EMBL/GenBank/DDBJ whole genome shotgun (WGS) entry which is preliminary data.</text>
</comment>
<evidence type="ECO:0000256" key="1">
    <source>
        <dbReference type="RuleBase" id="RU003847"/>
    </source>
</evidence>
<dbReference type="EMBL" id="AECZ01000032">
    <property type="protein sequence ID" value="EFL49806.1"/>
    <property type="molecule type" value="Genomic_DNA"/>
</dbReference>
<dbReference type="SMART" id="SM00954">
    <property type="entry name" value="RelA_SpoT"/>
    <property type="match status" value="1"/>
</dbReference>
<keyword evidence="6" id="KW-0808">Transferase</keyword>
<dbReference type="SMART" id="SM00471">
    <property type="entry name" value="HDc"/>
    <property type="match status" value="1"/>
</dbReference>
<dbReference type="Pfam" id="PF02824">
    <property type="entry name" value="TGS"/>
    <property type="match status" value="1"/>
</dbReference>
<dbReference type="Pfam" id="PF19296">
    <property type="entry name" value="RelA_AH_RIS"/>
    <property type="match status" value="1"/>
</dbReference>
<evidence type="ECO:0000259" key="5">
    <source>
        <dbReference type="PROSITE" id="PS51880"/>
    </source>
</evidence>
<dbReference type="NCBIfam" id="TIGR00691">
    <property type="entry name" value="spoT_relA"/>
    <property type="match status" value="1"/>
</dbReference>
<dbReference type="STRING" id="596151.DesfrDRAFT_3442"/>
<dbReference type="CDD" id="cd05399">
    <property type="entry name" value="NT_Rel-Spo_like"/>
    <property type="match status" value="1"/>
</dbReference>
<dbReference type="InterPro" id="IPR043519">
    <property type="entry name" value="NT_sf"/>
</dbReference>
<proteinExistence type="inferred from homology"/>
<evidence type="ECO:0000256" key="2">
    <source>
        <dbReference type="SAM" id="MobiDB-lite"/>
    </source>
</evidence>
<dbReference type="SUPFAM" id="SSF81271">
    <property type="entry name" value="TGS-like"/>
    <property type="match status" value="1"/>
</dbReference>
<dbReference type="GO" id="GO:0042594">
    <property type="term" value="P:response to starvation"/>
    <property type="evidence" value="ECO:0007669"/>
    <property type="project" value="TreeGrafter"/>
</dbReference>
<feature type="compositionally biased region" description="Low complexity" evidence="2">
    <location>
        <begin position="568"/>
        <end position="577"/>
    </location>
</feature>
<feature type="region of interest" description="Disordered" evidence="2">
    <location>
        <begin position="558"/>
        <end position="588"/>
    </location>
</feature>
<dbReference type="InterPro" id="IPR045865">
    <property type="entry name" value="ACT-like_dom_sf"/>
</dbReference>
<reference evidence="6 7" key="1">
    <citation type="submission" date="2010-08" db="EMBL/GenBank/DDBJ databases">
        <title>The draft genome of Desulfovibrio fructosovorans JJ.</title>
        <authorList>
            <consortium name="US DOE Joint Genome Institute (JGI-PGF)"/>
            <person name="Lucas S."/>
            <person name="Copeland A."/>
            <person name="Lapidus A."/>
            <person name="Cheng J.-F."/>
            <person name="Bruce D."/>
            <person name="Goodwin L."/>
            <person name="Pitluck S."/>
            <person name="Land M.L."/>
            <person name="Hauser L."/>
            <person name="Chang Y.-J."/>
            <person name="Jeffries C."/>
            <person name="Wall J.D."/>
            <person name="Stahl D.A."/>
            <person name="Arkin A.P."/>
            <person name="Dehal P."/>
            <person name="Stolyar S.M."/>
            <person name="Hazen T.C."/>
            <person name="Woyke T.J."/>
        </authorList>
    </citation>
    <scope>NUCLEOTIDE SEQUENCE [LARGE SCALE GENOMIC DNA]</scope>
    <source>
        <strain evidence="6 7">JJ</strain>
    </source>
</reference>
<dbReference type="Pfam" id="PF13291">
    <property type="entry name" value="ACT_4"/>
    <property type="match status" value="1"/>
</dbReference>
<dbReference type="Gene3D" id="3.10.20.30">
    <property type="match status" value="1"/>
</dbReference>